<evidence type="ECO:0000256" key="9">
    <source>
        <dbReference type="HAMAP-Rule" id="MF_00528"/>
    </source>
</evidence>
<comment type="similarity">
    <text evidence="9">Belongs to the Maf family. YhdE subfamily.</text>
</comment>
<evidence type="ECO:0000256" key="2">
    <source>
        <dbReference type="ARBA" id="ARBA00004496"/>
    </source>
</evidence>
<comment type="catalytic activity">
    <reaction evidence="6">
        <text>N(7)-methyl-GTP + H2O = N(7)-methyl-GMP + diphosphate + H(+)</text>
        <dbReference type="Rhea" id="RHEA:58744"/>
        <dbReference type="ChEBI" id="CHEBI:15377"/>
        <dbReference type="ChEBI" id="CHEBI:15378"/>
        <dbReference type="ChEBI" id="CHEBI:33019"/>
        <dbReference type="ChEBI" id="CHEBI:58285"/>
        <dbReference type="ChEBI" id="CHEBI:87133"/>
    </reaction>
</comment>
<comment type="caution">
    <text evidence="9">Lacks conserved residue(s) required for the propagation of feature annotation.</text>
</comment>
<dbReference type="InterPro" id="IPR029001">
    <property type="entry name" value="ITPase-like_fam"/>
</dbReference>
<dbReference type="Proteomes" id="UP000262954">
    <property type="component" value="Unassembled WGS sequence"/>
</dbReference>
<dbReference type="EMBL" id="DNWC01000135">
    <property type="protein sequence ID" value="HBJ09378.1"/>
    <property type="molecule type" value="Genomic_DNA"/>
</dbReference>
<dbReference type="PANTHER" id="PTHR43213">
    <property type="entry name" value="BIFUNCTIONAL DTTP/UTP PYROPHOSPHATASE/METHYLTRANSFERASE PROTEIN-RELATED"/>
    <property type="match status" value="1"/>
</dbReference>
<keyword evidence="4 9" id="KW-0378">Hydrolase</keyword>
<dbReference type="Gene3D" id="3.90.950.10">
    <property type="match status" value="1"/>
</dbReference>
<comment type="catalytic activity">
    <reaction evidence="9">
        <text>UTP + H2O = UMP + diphosphate + H(+)</text>
        <dbReference type="Rhea" id="RHEA:29395"/>
        <dbReference type="ChEBI" id="CHEBI:15377"/>
        <dbReference type="ChEBI" id="CHEBI:15378"/>
        <dbReference type="ChEBI" id="CHEBI:33019"/>
        <dbReference type="ChEBI" id="CHEBI:46398"/>
        <dbReference type="ChEBI" id="CHEBI:57865"/>
        <dbReference type="EC" id="3.6.1.9"/>
    </reaction>
</comment>
<dbReference type="RefSeq" id="WP_009316900.1">
    <property type="nucleotide sequence ID" value="NZ_AP028032.1"/>
</dbReference>
<name>A0A316R696_9BACT</name>
<dbReference type="GO" id="GO:0005737">
    <property type="term" value="C:cytoplasm"/>
    <property type="evidence" value="ECO:0007669"/>
    <property type="project" value="UniProtKB-SubCell"/>
</dbReference>
<reference evidence="10 11" key="1">
    <citation type="journal article" date="2018" name="Nat. Biotechnol.">
        <title>A standardized bacterial taxonomy based on genome phylogeny substantially revises the tree of life.</title>
        <authorList>
            <person name="Parks D.H."/>
            <person name="Chuvochina M."/>
            <person name="Waite D.W."/>
            <person name="Rinke C."/>
            <person name="Skarshewski A."/>
            <person name="Chaumeil P.A."/>
            <person name="Hugenholtz P."/>
        </authorList>
    </citation>
    <scope>NUCLEOTIDE SEQUENCE [LARGE SCALE GENOMIC DNA]</scope>
    <source>
        <strain evidence="10">UBA11482</strain>
    </source>
</reference>
<evidence type="ECO:0000256" key="8">
    <source>
        <dbReference type="ARBA" id="ARBA00060749"/>
    </source>
</evidence>
<dbReference type="Pfam" id="PF02545">
    <property type="entry name" value="Maf"/>
    <property type="match status" value="1"/>
</dbReference>
<keyword evidence="5 9" id="KW-0546">Nucleotide metabolism</keyword>
<dbReference type="GO" id="GO:0036218">
    <property type="term" value="F:dTTP diphosphatase activity"/>
    <property type="evidence" value="ECO:0007669"/>
    <property type="project" value="RHEA"/>
</dbReference>
<evidence type="ECO:0000256" key="5">
    <source>
        <dbReference type="ARBA" id="ARBA00023080"/>
    </source>
</evidence>
<evidence type="ECO:0000313" key="11">
    <source>
        <dbReference type="Proteomes" id="UP000262954"/>
    </source>
</evidence>
<proteinExistence type="inferred from homology"/>
<feature type="site" description="Important for substrate specificity" evidence="9">
    <location>
        <position position="18"/>
    </location>
</feature>
<feature type="site" description="Important for substrate specificity" evidence="9">
    <location>
        <position position="160"/>
    </location>
</feature>
<evidence type="ECO:0000256" key="7">
    <source>
        <dbReference type="ARBA" id="ARBA00053369"/>
    </source>
</evidence>
<protein>
    <recommendedName>
        <fullName evidence="9">dTTP/UTP pyrophosphatase</fullName>
        <shortName evidence="9">dTTPase/UTPase</shortName>
        <ecNumber evidence="9">3.6.1.9</ecNumber>
    </recommendedName>
    <alternativeName>
        <fullName evidence="9">Nucleoside triphosphate pyrophosphatase</fullName>
    </alternativeName>
    <alternativeName>
        <fullName evidence="9">Nucleotide pyrophosphatase</fullName>
        <shortName evidence="9">Nucleotide PPase</shortName>
    </alternativeName>
</protein>
<feature type="active site" description="Proton acceptor" evidence="9">
    <location>
        <position position="77"/>
    </location>
</feature>
<dbReference type="GO" id="GO:0009117">
    <property type="term" value="P:nucleotide metabolic process"/>
    <property type="evidence" value="ECO:0007669"/>
    <property type="project" value="UniProtKB-KW"/>
</dbReference>
<dbReference type="HAMAP" id="MF_00528">
    <property type="entry name" value="Maf"/>
    <property type="match status" value="1"/>
</dbReference>
<comment type="cofactor">
    <cofactor evidence="1 9">
        <name>a divalent metal cation</name>
        <dbReference type="ChEBI" id="CHEBI:60240"/>
    </cofactor>
</comment>
<evidence type="ECO:0000313" key="10">
    <source>
        <dbReference type="EMBL" id="HBJ09378.1"/>
    </source>
</evidence>
<dbReference type="GO" id="GO:0036221">
    <property type="term" value="F:UTP diphosphatase activity"/>
    <property type="evidence" value="ECO:0007669"/>
    <property type="project" value="RHEA"/>
</dbReference>
<evidence type="ECO:0000256" key="3">
    <source>
        <dbReference type="ARBA" id="ARBA00022490"/>
    </source>
</evidence>
<comment type="similarity">
    <text evidence="8">Belongs to the Maf family. YceF subfamily.</text>
</comment>
<dbReference type="EC" id="3.6.1.9" evidence="9"/>
<dbReference type="NCBIfam" id="TIGR00172">
    <property type="entry name" value="maf"/>
    <property type="match status" value="1"/>
</dbReference>
<accession>A0A316R696</accession>
<sequence length="193" mass="21654">MLSHIQKYDILLASNSPRRRELLSGLGIEYQVTALPNIDESYPETLQGEEIPQYIATVKAEAYKPEMSDKTLLITADTIVWLNGKVFGKPKDKDDAKNMLRTLSGNIHTVITGVCITTQEKQISFAVSTDVSFATLDEEEIDFYVENYAPLDKAGAYGIQEWIGFVGVNGINGSYFNVMGLPIHRLYQELKHF</sequence>
<keyword evidence="3 9" id="KW-0963">Cytoplasm</keyword>
<comment type="subcellular location">
    <subcellularLocation>
        <location evidence="2 9">Cytoplasm</location>
    </subcellularLocation>
</comment>
<dbReference type="SUPFAM" id="SSF52972">
    <property type="entry name" value="ITPase-like"/>
    <property type="match status" value="1"/>
</dbReference>
<organism evidence="10 11">
    <name type="scientific">Coprobacter fastidiosus</name>
    <dbReference type="NCBI Taxonomy" id="1099853"/>
    <lineage>
        <taxon>Bacteria</taxon>
        <taxon>Pseudomonadati</taxon>
        <taxon>Bacteroidota</taxon>
        <taxon>Bacteroidia</taxon>
        <taxon>Bacteroidales</taxon>
        <taxon>Barnesiellaceae</taxon>
        <taxon>Coprobacter</taxon>
    </lineage>
</organism>
<dbReference type="GeneID" id="92927480"/>
<comment type="caution">
    <text evidence="10">The sequence shown here is derived from an EMBL/GenBank/DDBJ whole genome shotgun (WGS) entry which is preliminary data.</text>
</comment>
<evidence type="ECO:0000256" key="4">
    <source>
        <dbReference type="ARBA" id="ARBA00022801"/>
    </source>
</evidence>
<feature type="site" description="Important for substrate specificity" evidence="9">
    <location>
        <position position="78"/>
    </location>
</feature>
<evidence type="ECO:0000256" key="1">
    <source>
        <dbReference type="ARBA" id="ARBA00001968"/>
    </source>
</evidence>
<dbReference type="PANTHER" id="PTHR43213:SF5">
    <property type="entry name" value="BIFUNCTIONAL DTTP_UTP PYROPHOSPHATASE_METHYLTRANSFERASE PROTEIN-RELATED"/>
    <property type="match status" value="1"/>
</dbReference>
<dbReference type="AlphaFoldDB" id="A0A316R696"/>
<gene>
    <name evidence="10" type="primary">maf</name>
    <name evidence="10" type="ORF">DDY73_10295</name>
</gene>
<evidence type="ECO:0000256" key="6">
    <source>
        <dbReference type="ARBA" id="ARBA00050213"/>
    </source>
</evidence>
<dbReference type="PIRSF" id="PIRSF006305">
    <property type="entry name" value="Maf"/>
    <property type="match status" value="1"/>
</dbReference>
<dbReference type="CDD" id="cd00555">
    <property type="entry name" value="Maf"/>
    <property type="match status" value="1"/>
</dbReference>
<comment type="function">
    <text evidence="7">Nucleoside triphosphate pyrophosphatase that hydrolyzes 7-methyl-GTP (m(7)GTP). May have a dual role in cell division arrest and in preventing the incorporation of modified nucleotides into cellular nucleic acids.</text>
</comment>
<comment type="function">
    <text evidence="9">Nucleoside triphosphate pyrophosphatase that hydrolyzes dTTP and UTP. May have a dual role in cell division arrest and in preventing the incorporation of modified nucleotides into cellular nucleic acids.</text>
</comment>
<dbReference type="InterPro" id="IPR003697">
    <property type="entry name" value="Maf-like"/>
</dbReference>
<dbReference type="FunFam" id="3.90.950.10:FF:000005">
    <property type="entry name" value="7-methyl-GTP pyrophosphatase"/>
    <property type="match status" value="1"/>
</dbReference>
<comment type="catalytic activity">
    <reaction evidence="9">
        <text>dTTP + H2O = dTMP + diphosphate + H(+)</text>
        <dbReference type="Rhea" id="RHEA:28534"/>
        <dbReference type="ChEBI" id="CHEBI:15377"/>
        <dbReference type="ChEBI" id="CHEBI:15378"/>
        <dbReference type="ChEBI" id="CHEBI:33019"/>
        <dbReference type="ChEBI" id="CHEBI:37568"/>
        <dbReference type="ChEBI" id="CHEBI:63528"/>
        <dbReference type="EC" id="3.6.1.9"/>
    </reaction>
</comment>